<accession>A0A4D6LCW9</accession>
<evidence type="ECO:0000256" key="12">
    <source>
        <dbReference type="ARBA" id="ARBA00022840"/>
    </source>
</evidence>
<evidence type="ECO:0000259" key="22">
    <source>
        <dbReference type="PROSITE" id="PS50948"/>
    </source>
</evidence>
<keyword evidence="15" id="KW-1015">Disulfide bond</keyword>
<feature type="domain" description="Apple" evidence="22">
    <location>
        <begin position="186"/>
        <end position="268"/>
    </location>
</feature>
<dbReference type="FunFam" id="1.10.510.10:FF:000060">
    <property type="entry name" value="G-type lectin S-receptor-like serine/threonine-protein kinase"/>
    <property type="match status" value="1"/>
</dbReference>
<dbReference type="CDD" id="cd14066">
    <property type="entry name" value="STKc_IRAK"/>
    <property type="match status" value="1"/>
</dbReference>
<dbReference type="SMART" id="SM00473">
    <property type="entry name" value="PAN_AP"/>
    <property type="match status" value="1"/>
</dbReference>
<evidence type="ECO:0000256" key="6">
    <source>
        <dbReference type="ARBA" id="ARBA00022536"/>
    </source>
</evidence>
<proteinExistence type="predicted"/>
<organism evidence="23 24">
    <name type="scientific">Vigna unguiculata</name>
    <name type="common">Cowpea</name>
    <dbReference type="NCBI Taxonomy" id="3917"/>
    <lineage>
        <taxon>Eukaryota</taxon>
        <taxon>Viridiplantae</taxon>
        <taxon>Streptophyta</taxon>
        <taxon>Embryophyta</taxon>
        <taxon>Tracheophyta</taxon>
        <taxon>Spermatophyta</taxon>
        <taxon>Magnoliopsida</taxon>
        <taxon>eudicotyledons</taxon>
        <taxon>Gunneridae</taxon>
        <taxon>Pentapetalae</taxon>
        <taxon>rosids</taxon>
        <taxon>fabids</taxon>
        <taxon>Fabales</taxon>
        <taxon>Fabaceae</taxon>
        <taxon>Papilionoideae</taxon>
        <taxon>50 kb inversion clade</taxon>
        <taxon>NPAAA clade</taxon>
        <taxon>indigoferoid/millettioid clade</taxon>
        <taxon>Phaseoleae</taxon>
        <taxon>Vigna</taxon>
    </lineage>
</organism>
<dbReference type="PROSITE" id="PS50011">
    <property type="entry name" value="PROTEIN_KINASE_DOM"/>
    <property type="match status" value="1"/>
</dbReference>
<evidence type="ECO:0000256" key="14">
    <source>
        <dbReference type="ARBA" id="ARBA00023136"/>
    </source>
</evidence>
<dbReference type="Pfam" id="PF08276">
    <property type="entry name" value="PAN_2"/>
    <property type="match status" value="1"/>
</dbReference>
<dbReference type="InterPro" id="IPR001245">
    <property type="entry name" value="Ser-Thr/Tyr_kinase_cat_dom"/>
</dbReference>
<dbReference type="PROSITE" id="PS00108">
    <property type="entry name" value="PROTEIN_KINASE_ST"/>
    <property type="match status" value="1"/>
</dbReference>
<dbReference type="Gene3D" id="1.10.510.10">
    <property type="entry name" value="Transferase(Phosphotransferase) domain 1"/>
    <property type="match status" value="1"/>
</dbReference>
<evidence type="ECO:0000313" key="24">
    <source>
        <dbReference type="Proteomes" id="UP000501690"/>
    </source>
</evidence>
<feature type="region of interest" description="Disordered" evidence="20">
    <location>
        <begin position="631"/>
        <end position="653"/>
    </location>
</feature>
<dbReference type="FunFam" id="3.30.200.20:FF:000145">
    <property type="entry name" value="receptor-like serine/threonine-protein kinase SD1-8"/>
    <property type="match status" value="1"/>
</dbReference>
<gene>
    <name evidence="23" type="ORF">DEO72_LG3g949</name>
</gene>
<dbReference type="EC" id="2.7.11.1" evidence="3"/>
<evidence type="ECO:0000256" key="13">
    <source>
        <dbReference type="ARBA" id="ARBA00022989"/>
    </source>
</evidence>
<evidence type="ECO:0000256" key="2">
    <source>
        <dbReference type="ARBA" id="ARBA00004479"/>
    </source>
</evidence>
<evidence type="ECO:0000256" key="10">
    <source>
        <dbReference type="ARBA" id="ARBA00022741"/>
    </source>
</evidence>
<dbReference type="InterPro" id="IPR011009">
    <property type="entry name" value="Kinase-like_dom_sf"/>
</dbReference>
<evidence type="ECO:0000256" key="16">
    <source>
        <dbReference type="ARBA" id="ARBA00023170"/>
    </source>
</evidence>
<keyword evidence="7" id="KW-0808">Transferase</keyword>
<dbReference type="Gene3D" id="3.30.200.20">
    <property type="entry name" value="Phosphorylase Kinase, domain 1"/>
    <property type="match status" value="1"/>
</dbReference>
<protein>
    <recommendedName>
        <fullName evidence="3">non-specific serine/threonine protein kinase</fullName>
        <ecNumber evidence="3">2.7.11.1</ecNumber>
    </recommendedName>
</protein>
<dbReference type="SMART" id="SM00220">
    <property type="entry name" value="S_TKc"/>
    <property type="match status" value="1"/>
</dbReference>
<evidence type="ECO:0000256" key="5">
    <source>
        <dbReference type="ARBA" id="ARBA00022527"/>
    </source>
</evidence>
<keyword evidence="17" id="KW-0325">Glycoprotein</keyword>
<keyword evidence="13" id="KW-1133">Transmembrane helix</keyword>
<reference evidence="23 24" key="1">
    <citation type="submission" date="2019-04" db="EMBL/GenBank/DDBJ databases">
        <title>An improved genome assembly and genetic linkage map for asparagus bean, Vigna unguiculata ssp. sesquipedialis.</title>
        <authorList>
            <person name="Xia Q."/>
            <person name="Zhang R."/>
            <person name="Dong Y."/>
        </authorList>
    </citation>
    <scope>NUCLEOTIDE SEQUENCE [LARGE SCALE GENOMIC DNA]</scope>
    <source>
        <tissue evidence="23">Leaf</tissue>
    </source>
</reference>
<comment type="catalytic activity">
    <reaction evidence="19">
        <text>L-seryl-[protein] + ATP = O-phospho-L-seryl-[protein] + ADP + H(+)</text>
        <dbReference type="Rhea" id="RHEA:17989"/>
        <dbReference type="Rhea" id="RHEA-COMP:9863"/>
        <dbReference type="Rhea" id="RHEA-COMP:11604"/>
        <dbReference type="ChEBI" id="CHEBI:15378"/>
        <dbReference type="ChEBI" id="CHEBI:29999"/>
        <dbReference type="ChEBI" id="CHEBI:30616"/>
        <dbReference type="ChEBI" id="CHEBI:83421"/>
        <dbReference type="ChEBI" id="CHEBI:456216"/>
        <dbReference type="EC" id="2.7.11.1"/>
    </reaction>
</comment>
<dbReference type="GO" id="GO:0004674">
    <property type="term" value="F:protein serine/threonine kinase activity"/>
    <property type="evidence" value="ECO:0007669"/>
    <property type="project" value="UniProtKB-KW"/>
</dbReference>
<dbReference type="Pfam" id="PF07714">
    <property type="entry name" value="PK_Tyr_Ser-Thr"/>
    <property type="match status" value="1"/>
</dbReference>
<keyword evidence="12" id="KW-0067">ATP-binding</keyword>
<keyword evidence="8" id="KW-0812">Transmembrane</keyword>
<feature type="compositionally biased region" description="Low complexity" evidence="20">
    <location>
        <begin position="634"/>
        <end position="653"/>
    </location>
</feature>
<dbReference type="Pfam" id="PF00954">
    <property type="entry name" value="S_locus_glycop"/>
    <property type="match status" value="1"/>
</dbReference>
<feature type="domain" description="Protein kinase" evidence="21">
    <location>
        <begin position="342"/>
        <end position="618"/>
    </location>
</feature>
<evidence type="ECO:0000256" key="17">
    <source>
        <dbReference type="ARBA" id="ARBA00023180"/>
    </source>
</evidence>
<keyword evidence="16" id="KW-0675">Receptor</keyword>
<sequence length="653" mass="73860">MVAGMKIGWDIKRNFSIRIVSWKSYDDPTPGDLSWGIKLYPYPDTYIMKGTKKFCRTGPWNGLRFSGRPNLRPNKVYNYEFVSNKEEVYYTWTLVNTSLTTIVVLNQTSEERPRYVWLEDTKSWSPYLTIPAELCDHYGVCGANAYCAPSASPMCECLKGFEPKSRENWSTTDWSQGCVLKHALNCKNDGFVPVEGLKVPDTEHTSVDQSIDLAQCRSKCLNDCSCMAYTNYNISGSGSGCVMWFGDLIDIIQYSNATYGQALYIRLPKSELDAINRRRKSTIKLVTSIPVASGMLLLGIYFICRFRRKKNEKSENIFESCVDDLDLPLFDLSTITAATDNFSEMNRIGEGGFGPVYWGKLFSGLEIAVKRLSQNSGQGITEFVNEVKLIAKLQHRNLVKLLGCCIQNQEKILVYEYMSNGSLDYFIFDHTKGKLLDWKKRFHIICGLARGLMYLHEDSRLRIVHRDLKGSNVLLDEDFNPKISDFGLAKTVGKEEIEGNTNMIVGTFGYMAPEYAIDGQFSIKSDVFSFGVILLEIICGRKNRGSYHGKQYNLVDHAWTLWKFGKTSEIIDPNIESSCIESELLRCIHIGLLCVQQYPEDRPTMSSVVLMLGSEMDLDEPKRPGIFNKKESIEASSSSSSSTNALTITLKAR</sequence>
<evidence type="ECO:0000256" key="19">
    <source>
        <dbReference type="ARBA" id="ARBA00048679"/>
    </source>
</evidence>
<evidence type="ECO:0000256" key="20">
    <source>
        <dbReference type="SAM" id="MobiDB-lite"/>
    </source>
</evidence>
<dbReference type="PROSITE" id="PS50948">
    <property type="entry name" value="PAN"/>
    <property type="match status" value="1"/>
</dbReference>
<evidence type="ECO:0000256" key="4">
    <source>
        <dbReference type="ARBA" id="ARBA00022475"/>
    </source>
</evidence>
<dbReference type="AlphaFoldDB" id="A0A4D6LCW9"/>
<dbReference type="InterPro" id="IPR000719">
    <property type="entry name" value="Prot_kinase_dom"/>
</dbReference>
<dbReference type="EMBL" id="CP039347">
    <property type="protein sequence ID" value="QCD86427.1"/>
    <property type="molecule type" value="Genomic_DNA"/>
</dbReference>
<comment type="catalytic activity">
    <reaction evidence="18">
        <text>L-threonyl-[protein] + ATP = O-phospho-L-threonyl-[protein] + ADP + H(+)</text>
        <dbReference type="Rhea" id="RHEA:46608"/>
        <dbReference type="Rhea" id="RHEA-COMP:11060"/>
        <dbReference type="Rhea" id="RHEA-COMP:11605"/>
        <dbReference type="ChEBI" id="CHEBI:15378"/>
        <dbReference type="ChEBI" id="CHEBI:30013"/>
        <dbReference type="ChEBI" id="CHEBI:30616"/>
        <dbReference type="ChEBI" id="CHEBI:61977"/>
        <dbReference type="ChEBI" id="CHEBI:456216"/>
        <dbReference type="EC" id="2.7.11.1"/>
    </reaction>
</comment>
<dbReference type="CDD" id="cd01098">
    <property type="entry name" value="PAN_AP_plant"/>
    <property type="match status" value="1"/>
</dbReference>
<evidence type="ECO:0000259" key="21">
    <source>
        <dbReference type="PROSITE" id="PS50011"/>
    </source>
</evidence>
<dbReference type="PANTHER" id="PTHR27002">
    <property type="entry name" value="RECEPTOR-LIKE SERINE/THREONINE-PROTEIN KINASE SD1-8"/>
    <property type="match status" value="1"/>
</dbReference>
<evidence type="ECO:0000256" key="1">
    <source>
        <dbReference type="ARBA" id="ARBA00004162"/>
    </source>
</evidence>
<keyword evidence="14" id="KW-0472">Membrane</keyword>
<name>A0A4D6LCW9_VIGUN</name>
<comment type="subcellular location">
    <subcellularLocation>
        <location evidence="1">Cell membrane</location>
        <topology evidence="1">Single-pass membrane protein</topology>
    </subcellularLocation>
    <subcellularLocation>
        <location evidence="2">Membrane</location>
        <topology evidence="2">Single-pass type I membrane protein</topology>
    </subcellularLocation>
</comment>
<evidence type="ECO:0000313" key="23">
    <source>
        <dbReference type="EMBL" id="QCD86427.1"/>
    </source>
</evidence>
<keyword evidence="11 23" id="KW-0418">Kinase</keyword>
<keyword evidence="10" id="KW-0547">Nucleotide-binding</keyword>
<dbReference type="InterPro" id="IPR000858">
    <property type="entry name" value="S_locus_glycoprot_dom"/>
</dbReference>
<dbReference type="PANTHER" id="PTHR27002:SF646">
    <property type="entry name" value="NON-SPECIFIC SERINE_THREONINE PROTEIN KINASE"/>
    <property type="match status" value="1"/>
</dbReference>
<evidence type="ECO:0000256" key="11">
    <source>
        <dbReference type="ARBA" id="ARBA00022777"/>
    </source>
</evidence>
<evidence type="ECO:0000256" key="8">
    <source>
        <dbReference type="ARBA" id="ARBA00022692"/>
    </source>
</evidence>
<evidence type="ECO:0000256" key="7">
    <source>
        <dbReference type="ARBA" id="ARBA00022679"/>
    </source>
</evidence>
<evidence type="ECO:0000256" key="3">
    <source>
        <dbReference type="ARBA" id="ARBA00012513"/>
    </source>
</evidence>
<keyword evidence="5" id="KW-0723">Serine/threonine-protein kinase</keyword>
<dbReference type="InterPro" id="IPR003609">
    <property type="entry name" value="Pan_app"/>
</dbReference>
<evidence type="ECO:0000256" key="15">
    <source>
        <dbReference type="ARBA" id="ARBA00023157"/>
    </source>
</evidence>
<dbReference type="SUPFAM" id="SSF56112">
    <property type="entry name" value="Protein kinase-like (PK-like)"/>
    <property type="match status" value="1"/>
</dbReference>
<evidence type="ECO:0000256" key="18">
    <source>
        <dbReference type="ARBA" id="ARBA00047899"/>
    </source>
</evidence>
<dbReference type="Proteomes" id="UP000501690">
    <property type="component" value="Linkage Group LG3"/>
</dbReference>
<keyword evidence="24" id="KW-1185">Reference proteome</keyword>
<evidence type="ECO:0000256" key="9">
    <source>
        <dbReference type="ARBA" id="ARBA00022729"/>
    </source>
</evidence>
<keyword evidence="9" id="KW-0732">Signal</keyword>
<dbReference type="GO" id="GO:0005524">
    <property type="term" value="F:ATP binding"/>
    <property type="evidence" value="ECO:0007669"/>
    <property type="project" value="UniProtKB-KW"/>
</dbReference>
<keyword evidence="4" id="KW-1003">Cell membrane</keyword>
<dbReference type="GO" id="GO:0048544">
    <property type="term" value="P:recognition of pollen"/>
    <property type="evidence" value="ECO:0007669"/>
    <property type="project" value="InterPro"/>
</dbReference>
<dbReference type="InterPro" id="IPR008271">
    <property type="entry name" value="Ser/Thr_kinase_AS"/>
</dbReference>
<dbReference type="GO" id="GO:0005886">
    <property type="term" value="C:plasma membrane"/>
    <property type="evidence" value="ECO:0007669"/>
    <property type="project" value="UniProtKB-SubCell"/>
</dbReference>
<keyword evidence="6" id="KW-0245">EGF-like domain</keyword>